<evidence type="ECO:0000256" key="2">
    <source>
        <dbReference type="SAM" id="MobiDB-lite"/>
    </source>
</evidence>
<feature type="domain" description="CCHC-type" evidence="3">
    <location>
        <begin position="278"/>
        <end position="291"/>
    </location>
</feature>
<accession>A0AAD8X2N9</accession>
<sequence length="492" mass="52861">MATPAPLPNLSASQVTEKLTRENYLLWKAQVLPAIRGARLFGYLDGSIAAPEEKLPGKENDSSSSAENPAYVDWIAMDQHILSYLINTLSKEVLTQVISKTTSHEAWSVLENMFSSQSRSRINNLRIQLAKGSKGNLTVAAYFAKIIGFADDLAVAGKPLSEDEVVSYILAGLDSDYNSLVAAIDAQKEQITLDDLYSRLSNYDARNALLGEAGTTEGFKSSANAAARGRGNYSYHGGCGAQRGGRGGRNGGYRIRGGRHFNNNNHCGRNGGRDRPACQICGKSGHNATDCWHRYEEDYEPEERVVGSTGTSSYGIDTNWYTDSGATDHITGELEKMAIREKYRGQEQVHNANGAEEENGENLAQKGENPGQNNGEAGAGSEVDPPVTPGRQTDGSLCRFASGSMQPGGSGRSASSSSTSGGIFRTFHQQERDTSQSSTAANHESSVGSAGQGTIVGIRCIENKKFPTARMQSKPRCNLEDGSNEGMIETHP</sequence>
<keyword evidence="1" id="KW-0862">Zinc</keyword>
<evidence type="ECO:0000256" key="1">
    <source>
        <dbReference type="PROSITE-ProRule" id="PRU00047"/>
    </source>
</evidence>
<dbReference type="Pfam" id="PF14223">
    <property type="entry name" value="Retrotran_gag_2"/>
    <property type="match status" value="1"/>
</dbReference>
<dbReference type="Proteomes" id="UP001231189">
    <property type="component" value="Unassembled WGS sequence"/>
</dbReference>
<evidence type="ECO:0000313" key="5">
    <source>
        <dbReference type="Proteomes" id="UP001231189"/>
    </source>
</evidence>
<reference evidence="4" key="1">
    <citation type="submission" date="2023-07" db="EMBL/GenBank/DDBJ databases">
        <title>A chromosome-level genome assembly of Lolium multiflorum.</title>
        <authorList>
            <person name="Chen Y."/>
            <person name="Copetti D."/>
            <person name="Kolliker R."/>
            <person name="Studer B."/>
        </authorList>
    </citation>
    <scope>NUCLEOTIDE SEQUENCE</scope>
    <source>
        <strain evidence="4">02402/16</strain>
        <tissue evidence="4">Leaf</tissue>
    </source>
</reference>
<dbReference type="InterPro" id="IPR001878">
    <property type="entry name" value="Znf_CCHC"/>
</dbReference>
<evidence type="ECO:0000313" key="4">
    <source>
        <dbReference type="EMBL" id="KAK1692072.1"/>
    </source>
</evidence>
<dbReference type="PROSITE" id="PS50158">
    <property type="entry name" value="ZF_CCHC"/>
    <property type="match status" value="1"/>
</dbReference>
<dbReference type="PANTHER" id="PTHR47481">
    <property type="match status" value="1"/>
</dbReference>
<dbReference type="GO" id="GO:0008270">
    <property type="term" value="F:zinc ion binding"/>
    <property type="evidence" value="ECO:0007669"/>
    <property type="project" value="UniProtKB-KW"/>
</dbReference>
<organism evidence="4 5">
    <name type="scientific">Lolium multiflorum</name>
    <name type="common">Italian ryegrass</name>
    <name type="synonym">Lolium perenne subsp. multiflorum</name>
    <dbReference type="NCBI Taxonomy" id="4521"/>
    <lineage>
        <taxon>Eukaryota</taxon>
        <taxon>Viridiplantae</taxon>
        <taxon>Streptophyta</taxon>
        <taxon>Embryophyta</taxon>
        <taxon>Tracheophyta</taxon>
        <taxon>Spermatophyta</taxon>
        <taxon>Magnoliopsida</taxon>
        <taxon>Liliopsida</taxon>
        <taxon>Poales</taxon>
        <taxon>Poaceae</taxon>
        <taxon>BOP clade</taxon>
        <taxon>Pooideae</taxon>
        <taxon>Poodae</taxon>
        <taxon>Poeae</taxon>
        <taxon>Poeae Chloroplast Group 2 (Poeae type)</taxon>
        <taxon>Loliodinae</taxon>
        <taxon>Loliinae</taxon>
        <taxon>Lolium</taxon>
    </lineage>
</organism>
<protein>
    <recommendedName>
        <fullName evidence="3">CCHC-type domain-containing protein</fullName>
    </recommendedName>
</protein>
<dbReference type="InterPro" id="IPR029472">
    <property type="entry name" value="Copia-like_N"/>
</dbReference>
<name>A0AAD8X2N9_LOLMU</name>
<keyword evidence="1" id="KW-0863">Zinc-finger</keyword>
<feature type="region of interest" description="Disordered" evidence="2">
    <location>
        <begin position="351"/>
        <end position="451"/>
    </location>
</feature>
<gene>
    <name evidence="4" type="ORF">QYE76_008769</name>
</gene>
<feature type="compositionally biased region" description="Polar residues" evidence="2">
    <location>
        <begin position="435"/>
        <end position="449"/>
    </location>
</feature>
<evidence type="ECO:0000259" key="3">
    <source>
        <dbReference type="PROSITE" id="PS50158"/>
    </source>
</evidence>
<dbReference type="EMBL" id="JAUUTY010000001">
    <property type="protein sequence ID" value="KAK1692072.1"/>
    <property type="molecule type" value="Genomic_DNA"/>
</dbReference>
<dbReference type="Pfam" id="PF14244">
    <property type="entry name" value="Retrotran_gag_3"/>
    <property type="match status" value="1"/>
</dbReference>
<keyword evidence="1" id="KW-0479">Metal-binding</keyword>
<keyword evidence="5" id="KW-1185">Reference proteome</keyword>
<proteinExistence type="predicted"/>
<feature type="region of interest" description="Disordered" evidence="2">
    <location>
        <begin position="467"/>
        <end position="492"/>
    </location>
</feature>
<dbReference type="PANTHER" id="PTHR47481:SF31">
    <property type="entry name" value="OS01G0873500 PROTEIN"/>
    <property type="match status" value="1"/>
</dbReference>
<dbReference type="GO" id="GO:0003676">
    <property type="term" value="F:nucleic acid binding"/>
    <property type="evidence" value="ECO:0007669"/>
    <property type="project" value="InterPro"/>
</dbReference>
<feature type="compositionally biased region" description="Low complexity" evidence="2">
    <location>
        <begin position="412"/>
        <end position="422"/>
    </location>
</feature>
<comment type="caution">
    <text evidence="4">The sequence shown here is derived from an EMBL/GenBank/DDBJ whole genome shotgun (WGS) entry which is preliminary data.</text>
</comment>
<dbReference type="AlphaFoldDB" id="A0AAD8X2N9"/>